<organism evidence="2">
    <name type="scientific">Anguilla anguilla</name>
    <name type="common">European freshwater eel</name>
    <name type="synonym">Muraena anguilla</name>
    <dbReference type="NCBI Taxonomy" id="7936"/>
    <lineage>
        <taxon>Eukaryota</taxon>
        <taxon>Metazoa</taxon>
        <taxon>Chordata</taxon>
        <taxon>Craniata</taxon>
        <taxon>Vertebrata</taxon>
        <taxon>Euteleostomi</taxon>
        <taxon>Actinopterygii</taxon>
        <taxon>Neopterygii</taxon>
        <taxon>Teleostei</taxon>
        <taxon>Anguilliformes</taxon>
        <taxon>Anguillidae</taxon>
        <taxon>Anguilla</taxon>
    </lineage>
</organism>
<feature type="region of interest" description="Disordered" evidence="1">
    <location>
        <begin position="1"/>
        <end position="36"/>
    </location>
</feature>
<reference evidence="2" key="2">
    <citation type="journal article" date="2015" name="Fish Shellfish Immunol.">
        <title>Early steps in the European eel (Anguilla anguilla)-Vibrio vulnificus interaction in the gills: Role of the RtxA13 toxin.</title>
        <authorList>
            <person name="Callol A."/>
            <person name="Pajuelo D."/>
            <person name="Ebbesson L."/>
            <person name="Teles M."/>
            <person name="MacKenzie S."/>
            <person name="Amaro C."/>
        </authorList>
    </citation>
    <scope>NUCLEOTIDE SEQUENCE</scope>
</reference>
<name>A0A0E9S814_ANGAN</name>
<reference evidence="2" key="1">
    <citation type="submission" date="2014-11" db="EMBL/GenBank/DDBJ databases">
        <authorList>
            <person name="Amaro Gonzalez C."/>
        </authorList>
    </citation>
    <scope>NUCLEOTIDE SEQUENCE</scope>
</reference>
<accession>A0A0E9S814</accession>
<evidence type="ECO:0000256" key="1">
    <source>
        <dbReference type="SAM" id="MobiDB-lite"/>
    </source>
</evidence>
<evidence type="ECO:0000313" key="2">
    <source>
        <dbReference type="EMBL" id="JAH36683.1"/>
    </source>
</evidence>
<proteinExistence type="predicted"/>
<feature type="compositionally biased region" description="Polar residues" evidence="1">
    <location>
        <begin position="20"/>
        <end position="32"/>
    </location>
</feature>
<dbReference type="AlphaFoldDB" id="A0A0E9S814"/>
<protein>
    <submittedName>
        <fullName evidence="2">Uncharacterized protein</fullName>
    </submittedName>
</protein>
<sequence length="69" mass="7538">MGGSGSKSKGFWPFAGSGTGNDPTNEGTNSRWRGSEVPEVVHRSCLQEGALFTMTKMATWRTSSMRRQL</sequence>
<dbReference type="EMBL" id="GBXM01071894">
    <property type="protein sequence ID" value="JAH36683.1"/>
    <property type="molecule type" value="Transcribed_RNA"/>
</dbReference>